<comment type="caution">
    <text evidence="18">The sequence shown here is derived from an EMBL/GenBank/DDBJ whole genome shotgun (WGS) entry which is preliminary data.</text>
</comment>
<evidence type="ECO:0000256" key="11">
    <source>
        <dbReference type="ARBA" id="ARBA00023166"/>
    </source>
</evidence>
<evidence type="ECO:0000259" key="16">
    <source>
        <dbReference type="Pfam" id="PF18376"/>
    </source>
</evidence>
<dbReference type="InterPro" id="IPR020568">
    <property type="entry name" value="Ribosomal_Su5_D2-typ_SF"/>
</dbReference>
<dbReference type="PANTHER" id="PTHR10977:SF3">
    <property type="entry name" value="DIPHOSPHOMEVALONATE DECARBOXYLASE"/>
    <property type="match status" value="1"/>
</dbReference>
<dbReference type="Pfam" id="PF22700">
    <property type="entry name" value="MVD-like_N"/>
    <property type="match status" value="1"/>
</dbReference>
<evidence type="ECO:0000256" key="10">
    <source>
        <dbReference type="ARBA" id="ARBA00023098"/>
    </source>
</evidence>
<dbReference type="Pfam" id="PF18376">
    <property type="entry name" value="MDD_C"/>
    <property type="match status" value="1"/>
</dbReference>
<gene>
    <name evidence="18" type="ORF">PENTCL1PPCAC_6473</name>
</gene>
<dbReference type="InterPro" id="IPR036554">
    <property type="entry name" value="GHMP_kinase_C_sf"/>
</dbReference>
<comment type="similarity">
    <text evidence="2 15">Belongs to the diphosphomevalonate decarboxylase family.</text>
</comment>
<dbReference type="Proteomes" id="UP001432027">
    <property type="component" value="Unassembled WGS sequence"/>
</dbReference>
<dbReference type="InterPro" id="IPR029765">
    <property type="entry name" value="Mev_diP_decarb"/>
</dbReference>
<evidence type="ECO:0000256" key="12">
    <source>
        <dbReference type="ARBA" id="ARBA00023221"/>
    </source>
</evidence>
<dbReference type="EMBL" id="BTSX01000002">
    <property type="protein sequence ID" value="GMS84298.1"/>
    <property type="molecule type" value="Genomic_DNA"/>
</dbReference>
<dbReference type="Gene3D" id="3.30.70.890">
    <property type="entry name" value="GHMP kinase, C-terminal domain"/>
    <property type="match status" value="1"/>
</dbReference>
<protein>
    <recommendedName>
        <fullName evidence="4 15">Diphosphomevalonate decarboxylase</fullName>
        <ecNumber evidence="3 15">4.1.1.33</ecNumber>
    </recommendedName>
</protein>
<evidence type="ECO:0000313" key="18">
    <source>
        <dbReference type="EMBL" id="GMS84298.1"/>
    </source>
</evidence>
<evidence type="ECO:0000256" key="6">
    <source>
        <dbReference type="ARBA" id="ARBA00022741"/>
    </source>
</evidence>
<feature type="domain" description="Diphosphomevalonate decarboxylase-like N-terminal" evidence="17">
    <location>
        <begin position="20"/>
        <end position="173"/>
    </location>
</feature>
<dbReference type="InterPro" id="IPR005935">
    <property type="entry name" value="Mev_decarb"/>
</dbReference>
<organism evidence="18 19">
    <name type="scientific">Pristionchus entomophagus</name>
    <dbReference type="NCBI Taxonomy" id="358040"/>
    <lineage>
        <taxon>Eukaryota</taxon>
        <taxon>Metazoa</taxon>
        <taxon>Ecdysozoa</taxon>
        <taxon>Nematoda</taxon>
        <taxon>Chromadorea</taxon>
        <taxon>Rhabditida</taxon>
        <taxon>Rhabditina</taxon>
        <taxon>Diplogasteromorpha</taxon>
        <taxon>Diplogasteroidea</taxon>
        <taxon>Neodiplogasteridae</taxon>
        <taxon>Pristionchus</taxon>
    </lineage>
</organism>
<evidence type="ECO:0000256" key="2">
    <source>
        <dbReference type="ARBA" id="ARBA00008831"/>
    </source>
</evidence>
<dbReference type="InterPro" id="IPR014721">
    <property type="entry name" value="Ribsml_uS5_D2-typ_fold_subgr"/>
</dbReference>
<dbReference type="FunFam" id="3.30.230.10:FF:000072">
    <property type="entry name" value="Diphosphomevalonate decarboxylase"/>
    <property type="match status" value="1"/>
</dbReference>
<dbReference type="GO" id="GO:0005524">
    <property type="term" value="F:ATP binding"/>
    <property type="evidence" value="ECO:0007669"/>
    <property type="project" value="UniProtKB-UniRule"/>
</dbReference>
<accession>A0AAV5SUJ8</accession>
<dbReference type="InterPro" id="IPR041431">
    <property type="entry name" value="Mvd1_C"/>
</dbReference>
<keyword evidence="13 15" id="KW-0456">Lyase</keyword>
<dbReference type="PANTHER" id="PTHR10977">
    <property type="entry name" value="DIPHOSPHOMEVALONATE DECARBOXYLASE"/>
    <property type="match status" value="1"/>
</dbReference>
<dbReference type="PIRSF" id="PIRSF015950">
    <property type="entry name" value="Mev_P_decrbx"/>
    <property type="match status" value="1"/>
</dbReference>
<dbReference type="AlphaFoldDB" id="A0AAV5SUJ8"/>
<dbReference type="GO" id="GO:0016126">
    <property type="term" value="P:sterol biosynthetic process"/>
    <property type="evidence" value="ECO:0007669"/>
    <property type="project" value="UniProtKB-KW"/>
</dbReference>
<dbReference type="SUPFAM" id="SSF55060">
    <property type="entry name" value="GHMP Kinase, C-terminal domain"/>
    <property type="match status" value="1"/>
</dbReference>
<keyword evidence="19" id="KW-1185">Reference proteome</keyword>
<evidence type="ECO:0000256" key="8">
    <source>
        <dbReference type="ARBA" id="ARBA00022955"/>
    </source>
</evidence>
<evidence type="ECO:0000256" key="15">
    <source>
        <dbReference type="PIRNR" id="PIRNR015950"/>
    </source>
</evidence>
<evidence type="ECO:0000256" key="3">
    <source>
        <dbReference type="ARBA" id="ARBA00012296"/>
    </source>
</evidence>
<proteinExistence type="inferred from homology"/>
<dbReference type="GO" id="GO:0019287">
    <property type="term" value="P:isopentenyl diphosphate biosynthetic process, mevalonate pathway"/>
    <property type="evidence" value="ECO:0007669"/>
    <property type="project" value="InterPro"/>
</dbReference>
<comment type="catalytic activity">
    <reaction evidence="14 15">
        <text>(R)-5-diphosphomevalonate + ATP = isopentenyl diphosphate + ADP + phosphate + CO2</text>
        <dbReference type="Rhea" id="RHEA:23732"/>
        <dbReference type="ChEBI" id="CHEBI:16526"/>
        <dbReference type="ChEBI" id="CHEBI:30616"/>
        <dbReference type="ChEBI" id="CHEBI:43474"/>
        <dbReference type="ChEBI" id="CHEBI:57557"/>
        <dbReference type="ChEBI" id="CHEBI:128769"/>
        <dbReference type="ChEBI" id="CHEBI:456216"/>
        <dbReference type="EC" id="4.1.1.33"/>
    </reaction>
</comment>
<keyword evidence="9" id="KW-0756">Sterol biosynthesis</keyword>
<evidence type="ECO:0000256" key="13">
    <source>
        <dbReference type="ARBA" id="ARBA00023239"/>
    </source>
</evidence>
<dbReference type="Gene3D" id="3.30.230.10">
    <property type="match status" value="1"/>
</dbReference>
<keyword evidence="11" id="KW-1207">Sterol metabolism</keyword>
<feature type="domain" description="Mvd1 C-terminal" evidence="16">
    <location>
        <begin position="190"/>
        <end position="326"/>
    </location>
</feature>
<keyword evidence="10 15" id="KW-0443">Lipid metabolism</keyword>
<dbReference type="EC" id="4.1.1.33" evidence="3 15"/>
<keyword evidence="12" id="KW-0753">Steroid metabolism</keyword>
<evidence type="ECO:0000256" key="1">
    <source>
        <dbReference type="ARBA" id="ARBA00003812"/>
    </source>
</evidence>
<dbReference type="GO" id="GO:0005829">
    <property type="term" value="C:cytosol"/>
    <property type="evidence" value="ECO:0007669"/>
    <property type="project" value="InterPro"/>
</dbReference>
<evidence type="ECO:0000256" key="4">
    <source>
        <dbReference type="ARBA" id="ARBA00019335"/>
    </source>
</evidence>
<evidence type="ECO:0000256" key="14">
    <source>
        <dbReference type="ARBA" id="ARBA00048154"/>
    </source>
</evidence>
<keyword evidence="6 15" id="KW-0547">Nucleotide-binding</keyword>
<dbReference type="NCBIfam" id="TIGR01240">
    <property type="entry name" value="mevDPdecarb"/>
    <property type="match status" value="1"/>
</dbReference>
<reference evidence="18" key="1">
    <citation type="submission" date="2023-10" db="EMBL/GenBank/DDBJ databases">
        <title>Genome assembly of Pristionchus species.</title>
        <authorList>
            <person name="Yoshida K."/>
            <person name="Sommer R.J."/>
        </authorList>
    </citation>
    <scope>NUCLEOTIDE SEQUENCE</scope>
    <source>
        <strain evidence="18">RS0144</strain>
    </source>
</reference>
<keyword evidence="5" id="KW-0444">Lipid biosynthesis</keyword>
<evidence type="ECO:0000259" key="17">
    <source>
        <dbReference type="Pfam" id="PF22700"/>
    </source>
</evidence>
<evidence type="ECO:0000313" key="19">
    <source>
        <dbReference type="Proteomes" id="UP001432027"/>
    </source>
</evidence>
<comment type="function">
    <text evidence="1">Catalyzes the ATP dependent decarboxylation of (R)-5-diphosphomevalonate to form isopentenyl diphosphate (IPP). Functions in the mevalonate (MVA) pathway leading to isopentenyl diphosphate (IPP), a key precursor for the biosynthesis of isoprenoids and sterol synthesis.</text>
</comment>
<evidence type="ECO:0000256" key="7">
    <source>
        <dbReference type="ARBA" id="ARBA00022840"/>
    </source>
</evidence>
<dbReference type="SUPFAM" id="SSF54211">
    <property type="entry name" value="Ribosomal protein S5 domain 2-like"/>
    <property type="match status" value="1"/>
</dbReference>
<sequence length="343" mass="38082">MGESKRQKLDEEERKITVIAHPNIALIKYWGKASETEMIPLNDSISLTIDLFNAKTTLTAKRIDDGEGVDDTVSVNGTNLALSTRFNRVFNSVRDRLGVQWSFTVTSSTNFPVAAGLASSAAGFAAIAFALGKAFDLPDEDIERWARYGSGSASRSVLSGLVQWKKGDRNTESHVVSHFPSSHWPDLRLIILVAKEEEKAVSSKEGMERTARTSALLQDRIRRNSERIQGIINSFAAHDFPTMAELIMRDSNEMHAVCLDSYPPIQYLNSTSWSIINLVHSFNSESVRAAYTFDAGPNACIFILNEHVEEFQTLVSSTFSNGEFVDKKNMFVSTLGQGPRIHK</sequence>
<evidence type="ECO:0000256" key="9">
    <source>
        <dbReference type="ARBA" id="ARBA00023011"/>
    </source>
</evidence>
<keyword evidence="8" id="KW-0752">Steroid biosynthesis</keyword>
<dbReference type="GO" id="GO:0004163">
    <property type="term" value="F:diphosphomevalonate decarboxylase activity"/>
    <property type="evidence" value="ECO:0007669"/>
    <property type="project" value="UniProtKB-EC"/>
</dbReference>
<keyword evidence="7 15" id="KW-0067">ATP-binding</keyword>
<name>A0AAV5SUJ8_9BILA</name>
<dbReference type="InterPro" id="IPR053859">
    <property type="entry name" value="MVD-like_N"/>
</dbReference>
<evidence type="ECO:0000256" key="5">
    <source>
        <dbReference type="ARBA" id="ARBA00022516"/>
    </source>
</evidence>